<evidence type="ECO:0000256" key="1">
    <source>
        <dbReference type="SAM" id="MobiDB-lite"/>
    </source>
</evidence>
<dbReference type="OrthoDB" id="310217at2759"/>
<evidence type="ECO:0000256" key="2">
    <source>
        <dbReference type="SAM" id="Phobius"/>
    </source>
</evidence>
<dbReference type="AlphaFoldDB" id="A0A139HR73"/>
<organism evidence="4 5">
    <name type="scientific">Pseudocercospora eumusae</name>
    <dbReference type="NCBI Taxonomy" id="321146"/>
    <lineage>
        <taxon>Eukaryota</taxon>
        <taxon>Fungi</taxon>
        <taxon>Dikarya</taxon>
        <taxon>Ascomycota</taxon>
        <taxon>Pezizomycotina</taxon>
        <taxon>Dothideomycetes</taxon>
        <taxon>Dothideomycetidae</taxon>
        <taxon>Mycosphaerellales</taxon>
        <taxon>Mycosphaerellaceae</taxon>
        <taxon>Pseudocercospora</taxon>
    </lineage>
</organism>
<proteinExistence type="predicted"/>
<dbReference type="GO" id="GO:0004672">
    <property type="term" value="F:protein kinase activity"/>
    <property type="evidence" value="ECO:0007669"/>
    <property type="project" value="InterPro"/>
</dbReference>
<evidence type="ECO:0000259" key="3">
    <source>
        <dbReference type="PROSITE" id="PS50011"/>
    </source>
</evidence>
<dbReference type="InterPro" id="IPR008271">
    <property type="entry name" value="Ser/Thr_kinase_AS"/>
</dbReference>
<protein>
    <recommendedName>
        <fullName evidence="3">Protein kinase domain-containing protein</fullName>
    </recommendedName>
</protein>
<dbReference type="PANTHER" id="PTHR44167">
    <property type="entry name" value="OVARIAN-SPECIFIC SERINE/THREONINE-PROTEIN KINASE LOK-RELATED"/>
    <property type="match status" value="1"/>
</dbReference>
<dbReference type="PANTHER" id="PTHR44167:SF24">
    <property type="entry name" value="SERINE_THREONINE-PROTEIN KINASE CHK2"/>
    <property type="match status" value="1"/>
</dbReference>
<keyword evidence="2" id="KW-0812">Transmembrane</keyword>
<feature type="region of interest" description="Disordered" evidence="1">
    <location>
        <begin position="645"/>
        <end position="676"/>
    </location>
</feature>
<reference evidence="4 5" key="1">
    <citation type="submission" date="2015-07" db="EMBL/GenBank/DDBJ databases">
        <title>Comparative genomics of the Sigatoka disease complex on banana suggests a link between parallel evolutionary changes in Pseudocercospora fijiensis and Pseudocercospora eumusae and increased virulence on the banana host.</title>
        <authorList>
            <person name="Chang T.-C."/>
            <person name="Salvucci A."/>
            <person name="Crous P.W."/>
            <person name="Stergiopoulos I."/>
        </authorList>
    </citation>
    <scope>NUCLEOTIDE SEQUENCE [LARGE SCALE GENOMIC DNA]</scope>
    <source>
        <strain evidence="4 5">CBS 114824</strain>
    </source>
</reference>
<dbReference type="STRING" id="321146.A0A139HR73"/>
<feature type="compositionally biased region" description="Pro residues" evidence="1">
    <location>
        <begin position="109"/>
        <end position="122"/>
    </location>
</feature>
<dbReference type="InterPro" id="IPR011009">
    <property type="entry name" value="Kinase-like_dom_sf"/>
</dbReference>
<dbReference type="SMART" id="SM00220">
    <property type="entry name" value="S_TKc"/>
    <property type="match status" value="1"/>
</dbReference>
<dbReference type="Gene3D" id="3.30.200.20">
    <property type="entry name" value="Phosphorylase Kinase, domain 1"/>
    <property type="match status" value="1"/>
</dbReference>
<name>A0A139HR73_9PEZI</name>
<feature type="region of interest" description="Disordered" evidence="1">
    <location>
        <begin position="81"/>
        <end position="122"/>
    </location>
</feature>
<dbReference type="PROSITE" id="PS50011">
    <property type="entry name" value="PROTEIN_KINASE_DOM"/>
    <property type="match status" value="1"/>
</dbReference>
<feature type="transmembrane region" description="Helical" evidence="2">
    <location>
        <begin position="20"/>
        <end position="41"/>
    </location>
</feature>
<keyword evidence="2" id="KW-0472">Membrane</keyword>
<dbReference type="Proteomes" id="UP000070133">
    <property type="component" value="Unassembled WGS sequence"/>
</dbReference>
<feature type="compositionally biased region" description="Acidic residues" evidence="1">
    <location>
        <begin position="649"/>
        <end position="662"/>
    </location>
</feature>
<feature type="domain" description="Protein kinase" evidence="3">
    <location>
        <begin position="229"/>
        <end position="518"/>
    </location>
</feature>
<dbReference type="Pfam" id="PF00069">
    <property type="entry name" value="Pkinase"/>
    <property type="match status" value="1"/>
</dbReference>
<dbReference type="Gene3D" id="1.10.510.10">
    <property type="entry name" value="Transferase(Phosphotransferase) domain 1"/>
    <property type="match status" value="1"/>
</dbReference>
<dbReference type="InterPro" id="IPR000719">
    <property type="entry name" value="Prot_kinase_dom"/>
</dbReference>
<evidence type="ECO:0000313" key="5">
    <source>
        <dbReference type="Proteomes" id="UP000070133"/>
    </source>
</evidence>
<dbReference type="SUPFAM" id="SSF56112">
    <property type="entry name" value="Protein kinase-like (PK-like)"/>
    <property type="match status" value="1"/>
</dbReference>
<sequence length="676" mass="73347">MLMSEQSTNGQTHQADPHSYPLVIIGFIPLIFAATIIMTCGECMAGSRGKRSASRTPLMPHRQPKKAKWWQFWRTNTVTPDLERSAGAPPSLPPRPAAVVSYGTLDSPSPSPLPPRPTAIPPPIPPRPTVAPVNVVQPRQAPIPEPSLPRPTLSDVISIIDSYGSGSIPIFADFDGTPTGAVYGSDNSTRQVPVRPPRPSSRLIPSEPATTSSITSIIPGNPDSFAHKYRLIRTLKPSSEGSIHLVACRDTGKQYIIKQCHDILAPDGYWRLSPEIEVLKYDVKYRHPNIINIVDTIPDDTLPERLMTNMVTEFCDGGDFGELIWHMKRKNRQTPPNLIYHFISSMVDALGFLHHGDIAYDPESRTTTSISFRQHTIVHRDIKPHNIFMKWNPGSGLPDILLADFGHADLGHRIKGIGGTTGFRAPEVEDAFIDPSIDNGSFVCTPAGDVYAFGMSLYMLITQKSPDDFDLSSLDADFARSAIADCSDILDLLKACLALHPADRPQANELYARANPYKRDLQSWLESGGSLDTSIWPITYNQQASTNTASSYSSPLYRPASSVYSSPLSSVASGENLHQLRRVNGRVNLAAYRSNSSSPLTSQAANPLAPIMIAPASPGTVVQSSAGVFLDLPIADADQLGSAFSWDSTDADSEGGDSDPLDGADPLSDIGLNDTV</sequence>
<accession>A0A139HR73</accession>
<comment type="caution">
    <text evidence="4">The sequence shown here is derived from an EMBL/GenBank/DDBJ whole genome shotgun (WGS) entry which is preliminary data.</text>
</comment>
<keyword evidence="2" id="KW-1133">Transmembrane helix</keyword>
<keyword evidence="5" id="KW-1185">Reference proteome</keyword>
<dbReference type="GO" id="GO:0005524">
    <property type="term" value="F:ATP binding"/>
    <property type="evidence" value="ECO:0007669"/>
    <property type="project" value="InterPro"/>
</dbReference>
<feature type="region of interest" description="Disordered" evidence="1">
    <location>
        <begin position="183"/>
        <end position="217"/>
    </location>
</feature>
<dbReference type="PROSITE" id="PS00108">
    <property type="entry name" value="PROTEIN_KINASE_ST"/>
    <property type="match status" value="1"/>
</dbReference>
<gene>
    <name evidence="4" type="ORF">AC578_3451</name>
</gene>
<dbReference type="EMBL" id="LFZN01000017">
    <property type="protein sequence ID" value="KXT04948.1"/>
    <property type="molecule type" value="Genomic_DNA"/>
</dbReference>
<evidence type="ECO:0000313" key="4">
    <source>
        <dbReference type="EMBL" id="KXT04948.1"/>
    </source>
</evidence>
<dbReference type="CDD" id="cd00180">
    <property type="entry name" value="PKc"/>
    <property type="match status" value="1"/>
</dbReference>